<evidence type="ECO:0000259" key="1">
    <source>
        <dbReference type="Pfam" id="PF00248"/>
    </source>
</evidence>
<sequence>MTAAPRTRIGSSALEIAPLALGGNVFGWTADREASFAVLDGFLAGGGDFIDTADGYSHWAPGNSGGESETLIGEWIAVRGARESVTIATKVSTHPEFFGLAAENVRRAADASLARLGTDRIDLYYAHFDDAKVPLEETAAAFSALVDAGKVRAIGVSNYAPERIAEWLRIAREGGLHLPVALQPEYNLVERAFETNGLRAVAEQEGLSVFPYYSLARGFLSGKYREVADGSAPGASPRAGEAAAYLERNGRAVLAVLDEIAAAHSAPVAAVSLAWLRQQPTVAAPIASARTEEQLAELLASLRVELSAEELAALGAV</sequence>
<dbReference type="GO" id="GO:0016491">
    <property type="term" value="F:oxidoreductase activity"/>
    <property type="evidence" value="ECO:0007669"/>
    <property type="project" value="InterPro"/>
</dbReference>
<protein>
    <submittedName>
        <fullName evidence="2">Aldo/keto reductase</fullName>
    </submittedName>
</protein>
<dbReference type="PRINTS" id="PR00069">
    <property type="entry name" value="ALDKETRDTASE"/>
</dbReference>
<feature type="domain" description="NADP-dependent oxidoreductase" evidence="1">
    <location>
        <begin position="18"/>
        <end position="314"/>
    </location>
</feature>
<dbReference type="SUPFAM" id="SSF51430">
    <property type="entry name" value="NAD(P)-linked oxidoreductase"/>
    <property type="match status" value="1"/>
</dbReference>
<dbReference type="Pfam" id="PF00248">
    <property type="entry name" value="Aldo_ket_red"/>
    <property type="match status" value="1"/>
</dbReference>
<dbReference type="InterPro" id="IPR023210">
    <property type="entry name" value="NADP_OxRdtase_dom"/>
</dbReference>
<organism evidence="2 3">
    <name type="scientific">Leucobacter edaphi</name>
    <dbReference type="NCBI Taxonomy" id="2796472"/>
    <lineage>
        <taxon>Bacteria</taxon>
        <taxon>Bacillati</taxon>
        <taxon>Actinomycetota</taxon>
        <taxon>Actinomycetes</taxon>
        <taxon>Micrococcales</taxon>
        <taxon>Microbacteriaceae</taxon>
        <taxon>Leucobacter</taxon>
    </lineage>
</organism>
<dbReference type="EMBL" id="JAEHOI010000005">
    <property type="protein sequence ID" value="MBK0421801.1"/>
    <property type="molecule type" value="Genomic_DNA"/>
</dbReference>
<name>A0A934QDH1_9MICO</name>
<dbReference type="AlphaFoldDB" id="A0A934QDH1"/>
<comment type="caution">
    <text evidence="2">The sequence shown here is derived from an EMBL/GenBank/DDBJ whole genome shotgun (WGS) entry which is preliminary data.</text>
</comment>
<dbReference type="InterPro" id="IPR050523">
    <property type="entry name" value="AKR_Detox_Biosynth"/>
</dbReference>
<dbReference type="GO" id="GO:0005829">
    <property type="term" value="C:cytosol"/>
    <property type="evidence" value="ECO:0007669"/>
    <property type="project" value="TreeGrafter"/>
</dbReference>
<evidence type="ECO:0000313" key="2">
    <source>
        <dbReference type="EMBL" id="MBK0421801.1"/>
    </source>
</evidence>
<proteinExistence type="predicted"/>
<dbReference type="InterPro" id="IPR018170">
    <property type="entry name" value="Aldo/ket_reductase_CS"/>
</dbReference>
<dbReference type="PROSITE" id="PS00062">
    <property type="entry name" value="ALDOKETO_REDUCTASE_2"/>
    <property type="match status" value="1"/>
</dbReference>
<keyword evidence="3" id="KW-1185">Reference proteome</keyword>
<dbReference type="InterPro" id="IPR020471">
    <property type="entry name" value="AKR"/>
</dbReference>
<dbReference type="PANTHER" id="PTHR43364:SF6">
    <property type="entry name" value="OXIDOREDUCTASE-RELATED"/>
    <property type="match status" value="1"/>
</dbReference>
<dbReference type="InterPro" id="IPR036812">
    <property type="entry name" value="NAD(P)_OxRdtase_dom_sf"/>
</dbReference>
<dbReference type="PANTHER" id="PTHR43364">
    <property type="entry name" value="NADH-SPECIFIC METHYLGLYOXAL REDUCTASE-RELATED"/>
    <property type="match status" value="1"/>
</dbReference>
<evidence type="ECO:0000313" key="3">
    <source>
        <dbReference type="Proteomes" id="UP000618733"/>
    </source>
</evidence>
<gene>
    <name evidence="2" type="ORF">JD292_06915</name>
</gene>
<dbReference type="Proteomes" id="UP000618733">
    <property type="component" value="Unassembled WGS sequence"/>
</dbReference>
<dbReference type="Gene3D" id="3.20.20.100">
    <property type="entry name" value="NADP-dependent oxidoreductase domain"/>
    <property type="match status" value="1"/>
</dbReference>
<reference evidence="2" key="1">
    <citation type="submission" date="2020-12" db="EMBL/GenBank/DDBJ databases">
        <title>Leucobacter sp. CAS2, isolated from Chromium sludge.</title>
        <authorList>
            <person name="Xu Z."/>
        </authorList>
    </citation>
    <scope>NUCLEOTIDE SEQUENCE</scope>
    <source>
        <strain evidence="2">CSA2</strain>
    </source>
</reference>
<accession>A0A934QDH1</accession>
<dbReference type="RefSeq" id="WP_200131988.1">
    <property type="nucleotide sequence ID" value="NZ_JAEHOI010000005.1"/>
</dbReference>